<dbReference type="AlphaFoldDB" id="A0A953T7P2"/>
<protein>
    <submittedName>
        <fullName evidence="3">MaoC family dehydratase N-terminal domain-containing protein</fullName>
    </submittedName>
</protein>
<organism evidence="3 4">
    <name type="scientific">Zwartia hollandica</name>
    <dbReference type="NCBI Taxonomy" id="324606"/>
    <lineage>
        <taxon>Bacteria</taxon>
        <taxon>Pseudomonadati</taxon>
        <taxon>Pseudomonadota</taxon>
        <taxon>Betaproteobacteria</taxon>
        <taxon>Burkholderiales</taxon>
        <taxon>Alcaligenaceae</taxon>
        <taxon>Zwartia</taxon>
    </lineage>
</organism>
<gene>
    <name evidence="3" type="ORF">KZZ10_09615</name>
</gene>
<dbReference type="GO" id="GO:0004300">
    <property type="term" value="F:enoyl-CoA hydratase activity"/>
    <property type="evidence" value="ECO:0007669"/>
    <property type="project" value="TreeGrafter"/>
</dbReference>
<evidence type="ECO:0000259" key="1">
    <source>
        <dbReference type="Pfam" id="PF01575"/>
    </source>
</evidence>
<dbReference type="GO" id="GO:0003857">
    <property type="term" value="F:(3S)-3-hydroxyacyl-CoA dehydrogenase (NAD+) activity"/>
    <property type="evidence" value="ECO:0007669"/>
    <property type="project" value="TreeGrafter"/>
</dbReference>
<proteinExistence type="predicted"/>
<evidence type="ECO:0000313" key="3">
    <source>
        <dbReference type="EMBL" id="MBZ1350899.1"/>
    </source>
</evidence>
<dbReference type="InterPro" id="IPR029069">
    <property type="entry name" value="HotDog_dom_sf"/>
</dbReference>
<dbReference type="GO" id="GO:0044594">
    <property type="term" value="F:17-beta-hydroxysteroid dehydrogenase (NAD+) activity"/>
    <property type="evidence" value="ECO:0007669"/>
    <property type="project" value="TreeGrafter"/>
</dbReference>
<name>A0A953T7P2_9BURK</name>
<dbReference type="Proteomes" id="UP000739565">
    <property type="component" value="Unassembled WGS sequence"/>
</dbReference>
<accession>A0A953T7P2</accession>
<dbReference type="Pfam" id="PF22622">
    <property type="entry name" value="MFE-2_hydrat-2_N"/>
    <property type="match status" value="1"/>
</dbReference>
<dbReference type="Gene3D" id="3.10.129.10">
    <property type="entry name" value="Hotdog Thioesterase"/>
    <property type="match status" value="1"/>
</dbReference>
<feature type="domain" description="MaoC-like" evidence="1">
    <location>
        <begin position="159"/>
        <end position="272"/>
    </location>
</feature>
<reference evidence="3" key="1">
    <citation type="submission" date="2021-07" db="EMBL/GenBank/DDBJ databases">
        <title>New genus and species of the family Alcaligenaceae.</title>
        <authorList>
            <person name="Hahn M.W."/>
        </authorList>
    </citation>
    <scope>NUCLEOTIDE SEQUENCE</scope>
    <source>
        <strain evidence="3">LF4-65</strain>
    </source>
</reference>
<dbReference type="GO" id="GO:0006635">
    <property type="term" value="P:fatty acid beta-oxidation"/>
    <property type="evidence" value="ECO:0007669"/>
    <property type="project" value="TreeGrafter"/>
</dbReference>
<sequence length="284" mass="30978">MDYQLIKNWKFPEVDRTYTENDSILYALGIGFGQEPTNPDHLKYVYEQDLQAFPTMSVVLGYPGFWMKDPKAGINWVKLVHGEQRLTIHRQLPAAGRVIGRTRITHVIDKGADKGALVVSERTLHDADGNLLVTLGSTTFCRGDGGLSHSDESPAALDATPDRAPDMTCSIPTLPQAALIYRLCADNNPLHADPAVATRAGYPRPILHGLCTYGVAARAIVQAACGNDASRLTALHTRFSSPVFPGETLVCEIWKDTAESVRFRAKVAERDVVVLSHGFAGIKA</sequence>
<dbReference type="RefSeq" id="WP_259661304.1">
    <property type="nucleotide sequence ID" value="NZ_JAHXRI010000007.1"/>
</dbReference>
<evidence type="ECO:0000313" key="4">
    <source>
        <dbReference type="Proteomes" id="UP000739565"/>
    </source>
</evidence>
<dbReference type="Pfam" id="PF01575">
    <property type="entry name" value="MaoC_dehydratas"/>
    <property type="match status" value="1"/>
</dbReference>
<dbReference type="PANTHER" id="PTHR13078">
    <property type="entry name" value="PEROXISOMAL MULTIFUNCTIONAL ENZYME TYPE 2-RELATED"/>
    <property type="match status" value="1"/>
</dbReference>
<dbReference type="PANTHER" id="PTHR13078:SF56">
    <property type="entry name" value="PEROXISOMAL MULTIFUNCTIONAL ENZYME TYPE 2"/>
    <property type="match status" value="1"/>
</dbReference>
<comment type="caution">
    <text evidence="3">The sequence shown here is derived from an EMBL/GenBank/DDBJ whole genome shotgun (WGS) entry which is preliminary data.</text>
</comment>
<evidence type="ECO:0000259" key="2">
    <source>
        <dbReference type="Pfam" id="PF22622"/>
    </source>
</evidence>
<feature type="domain" description="Peroxisomal multifunctional enzyme type 2-like N-terminal" evidence="2">
    <location>
        <begin position="17"/>
        <end position="143"/>
    </location>
</feature>
<keyword evidence="4" id="KW-1185">Reference proteome</keyword>
<dbReference type="SUPFAM" id="SSF54637">
    <property type="entry name" value="Thioesterase/thiol ester dehydrase-isomerase"/>
    <property type="match status" value="2"/>
</dbReference>
<dbReference type="InterPro" id="IPR054357">
    <property type="entry name" value="MFE-2_N"/>
</dbReference>
<dbReference type="EMBL" id="JAHXRI010000007">
    <property type="protein sequence ID" value="MBZ1350899.1"/>
    <property type="molecule type" value="Genomic_DNA"/>
</dbReference>
<dbReference type="InterPro" id="IPR002539">
    <property type="entry name" value="MaoC-like_dom"/>
</dbReference>
<dbReference type="CDD" id="cd03448">
    <property type="entry name" value="HDE_HSD"/>
    <property type="match status" value="1"/>
</dbReference>